<keyword evidence="4 5" id="KW-0472">Membrane</keyword>
<comment type="subcellular location">
    <subcellularLocation>
        <location evidence="1">Membrane</location>
        <topology evidence="1">Multi-pass membrane protein</topology>
    </subcellularLocation>
</comment>
<feature type="transmembrane region" description="Helical" evidence="5">
    <location>
        <begin position="21"/>
        <end position="39"/>
    </location>
</feature>
<comment type="caution">
    <text evidence="6">The sequence shown here is derived from an EMBL/GenBank/DDBJ whole genome shotgun (WGS) entry which is preliminary data.</text>
</comment>
<evidence type="ECO:0000256" key="2">
    <source>
        <dbReference type="ARBA" id="ARBA00022692"/>
    </source>
</evidence>
<feature type="transmembrane region" description="Helical" evidence="5">
    <location>
        <begin position="130"/>
        <end position="153"/>
    </location>
</feature>
<accession>A0ABU6IV55</accession>
<evidence type="ECO:0000313" key="6">
    <source>
        <dbReference type="EMBL" id="MEC4293717.1"/>
    </source>
</evidence>
<reference evidence="6 7" key="1">
    <citation type="submission" date="2024-01" db="EMBL/GenBank/DDBJ databases">
        <title>novel species in genus Adlercreutzia.</title>
        <authorList>
            <person name="Liu X."/>
        </authorList>
    </citation>
    <scope>NUCLEOTIDE SEQUENCE [LARGE SCALE GENOMIC DNA]</scope>
    <source>
        <strain evidence="6 7">R22</strain>
    </source>
</reference>
<evidence type="ECO:0000256" key="4">
    <source>
        <dbReference type="ARBA" id="ARBA00023136"/>
    </source>
</evidence>
<keyword evidence="3 5" id="KW-1133">Transmembrane helix</keyword>
<protein>
    <submittedName>
        <fullName evidence="6">Energy-coupling factor transporter transmembrane component T</fullName>
    </submittedName>
</protein>
<keyword evidence="7" id="KW-1185">Reference proteome</keyword>
<organism evidence="6 7">
    <name type="scientific">Adlercreutzia shanghongiae</name>
    <dbReference type="NCBI Taxonomy" id="3111773"/>
    <lineage>
        <taxon>Bacteria</taxon>
        <taxon>Bacillati</taxon>
        <taxon>Actinomycetota</taxon>
        <taxon>Coriobacteriia</taxon>
        <taxon>Eggerthellales</taxon>
        <taxon>Eggerthellaceae</taxon>
        <taxon>Adlercreutzia</taxon>
    </lineage>
</organism>
<dbReference type="InterPro" id="IPR003339">
    <property type="entry name" value="ABC/ECF_trnsptr_transmembrane"/>
</dbReference>
<proteinExistence type="predicted"/>
<dbReference type="Proteomes" id="UP001343724">
    <property type="component" value="Unassembled WGS sequence"/>
</dbReference>
<evidence type="ECO:0000256" key="5">
    <source>
        <dbReference type="SAM" id="Phobius"/>
    </source>
</evidence>
<name>A0ABU6IV55_9ACTN</name>
<evidence type="ECO:0000313" key="7">
    <source>
        <dbReference type="Proteomes" id="UP001343724"/>
    </source>
</evidence>
<evidence type="ECO:0000256" key="3">
    <source>
        <dbReference type="ARBA" id="ARBA00022989"/>
    </source>
</evidence>
<dbReference type="CDD" id="cd16914">
    <property type="entry name" value="EcfT"/>
    <property type="match status" value="1"/>
</dbReference>
<keyword evidence="2 5" id="KW-0812">Transmembrane</keyword>
<dbReference type="EMBL" id="JAYMFH010000001">
    <property type="protein sequence ID" value="MEC4293717.1"/>
    <property type="molecule type" value="Genomic_DNA"/>
</dbReference>
<dbReference type="RefSeq" id="WP_326438115.1">
    <property type="nucleotide sequence ID" value="NZ_JAYMFH010000001.1"/>
</dbReference>
<feature type="transmembrane region" description="Helical" evidence="5">
    <location>
        <begin position="271"/>
        <end position="296"/>
    </location>
</feature>
<feature type="transmembrane region" description="Helical" evidence="5">
    <location>
        <begin position="233"/>
        <end position="251"/>
    </location>
</feature>
<evidence type="ECO:0000256" key="1">
    <source>
        <dbReference type="ARBA" id="ARBA00004141"/>
    </source>
</evidence>
<sequence length="303" mass="32275">MLALPVQARCAFASLHPAVSFAFFAGALLLCMVFAHPLLQTEALCLAALCYVSFRGRSAWRFIGGLAVLLAVVALVSPLFNTQGETVLFRWWAGRPYTLEALALGASTGLMLAAMMLWFASYHLVMTSDAFTFLFGRALPGLSTVLVMVLRLVPTYRRRIEKLALAHAGIGQGPSEGATLAARVRSAGTVLAALSADALEGAIVTADSMVARGYGLPGRTHFALFRWERRDSVVLMVMVGLLAAAVVALVLGDTTVRYFPAIVVPPVGADVLVGVLCYGVFLLLPTAINLGGRLAWRCSLSNM</sequence>
<gene>
    <name evidence="6" type="ORF">VJ920_00125</name>
</gene>
<feature type="transmembrane region" description="Helical" evidence="5">
    <location>
        <begin position="59"/>
        <end position="80"/>
    </location>
</feature>
<feature type="transmembrane region" description="Helical" evidence="5">
    <location>
        <begin position="101"/>
        <end position="124"/>
    </location>
</feature>